<dbReference type="InterPro" id="IPR018060">
    <property type="entry name" value="HTH_AraC"/>
</dbReference>
<comment type="caution">
    <text evidence="5">The sequence shown here is derived from an EMBL/GenBank/DDBJ whole genome shotgun (WGS) entry which is preliminary data.</text>
</comment>
<keyword evidence="3" id="KW-0804">Transcription</keyword>
<dbReference type="Pfam" id="PF12833">
    <property type="entry name" value="HTH_18"/>
    <property type="match status" value="1"/>
</dbReference>
<dbReference type="PROSITE" id="PS01124">
    <property type="entry name" value="HTH_ARAC_FAMILY_2"/>
    <property type="match status" value="1"/>
</dbReference>
<dbReference type="SUPFAM" id="SSF46689">
    <property type="entry name" value="Homeodomain-like"/>
    <property type="match status" value="2"/>
</dbReference>
<dbReference type="EMBL" id="JBHRTR010000048">
    <property type="protein sequence ID" value="MFC3230580.1"/>
    <property type="molecule type" value="Genomic_DNA"/>
</dbReference>
<dbReference type="PANTHER" id="PTHR46796">
    <property type="entry name" value="HTH-TYPE TRANSCRIPTIONAL ACTIVATOR RHAS-RELATED"/>
    <property type="match status" value="1"/>
</dbReference>
<gene>
    <name evidence="5" type="ORF">ACFOGJ_25250</name>
</gene>
<feature type="non-terminal residue" evidence="5">
    <location>
        <position position="1"/>
    </location>
</feature>
<evidence type="ECO:0000313" key="6">
    <source>
        <dbReference type="Proteomes" id="UP001595528"/>
    </source>
</evidence>
<feature type="domain" description="HTH araC/xylS-type" evidence="4">
    <location>
        <begin position="82"/>
        <end position="179"/>
    </location>
</feature>
<dbReference type="InterPro" id="IPR009057">
    <property type="entry name" value="Homeodomain-like_sf"/>
</dbReference>
<sequence>ILYLDPWAVAEALGQGALPFVADAVACHPALQAAVAVAFEDPDLPLEPLARDRVVLAVADGLAAAASIRAPLPRVPDRPAVQRARDCLDANLAAGIDSRTLERASGLSRFALARHFRACLGTSPHRYLVQRRLELVRRLAAEGMGLAAAAVEAGFADQSHMTRHFRRSYGIAPGRWLALARASAASGTVRI</sequence>
<dbReference type="InterPro" id="IPR050204">
    <property type="entry name" value="AraC_XylS_family_regulators"/>
</dbReference>
<keyword evidence="2" id="KW-0238">DNA-binding</keyword>
<proteinExistence type="predicted"/>
<keyword evidence="6" id="KW-1185">Reference proteome</keyword>
<reference evidence="6" key="1">
    <citation type="journal article" date="2019" name="Int. J. Syst. Evol. Microbiol.">
        <title>The Global Catalogue of Microorganisms (GCM) 10K type strain sequencing project: providing services to taxonomists for standard genome sequencing and annotation.</title>
        <authorList>
            <consortium name="The Broad Institute Genomics Platform"/>
            <consortium name="The Broad Institute Genome Sequencing Center for Infectious Disease"/>
            <person name="Wu L."/>
            <person name="Ma J."/>
        </authorList>
    </citation>
    <scope>NUCLEOTIDE SEQUENCE [LARGE SCALE GENOMIC DNA]</scope>
    <source>
        <strain evidence="6">KCTC 42964</strain>
    </source>
</reference>
<name>A0ABV7L8H2_9PROT</name>
<dbReference type="RefSeq" id="WP_379905880.1">
    <property type="nucleotide sequence ID" value="NZ_JBHRTR010000048.1"/>
</dbReference>
<evidence type="ECO:0000256" key="3">
    <source>
        <dbReference type="ARBA" id="ARBA00023163"/>
    </source>
</evidence>
<evidence type="ECO:0000313" key="5">
    <source>
        <dbReference type="EMBL" id="MFC3230580.1"/>
    </source>
</evidence>
<protein>
    <submittedName>
        <fullName evidence="5">Helix-turn-helix domain-containing protein</fullName>
    </submittedName>
</protein>
<evidence type="ECO:0000259" key="4">
    <source>
        <dbReference type="PROSITE" id="PS01124"/>
    </source>
</evidence>
<dbReference type="Gene3D" id="1.10.10.60">
    <property type="entry name" value="Homeodomain-like"/>
    <property type="match status" value="1"/>
</dbReference>
<dbReference type="PANTHER" id="PTHR46796:SF2">
    <property type="entry name" value="TRANSCRIPTIONAL REGULATORY PROTEIN"/>
    <property type="match status" value="1"/>
</dbReference>
<keyword evidence="1" id="KW-0805">Transcription regulation</keyword>
<evidence type="ECO:0000256" key="1">
    <source>
        <dbReference type="ARBA" id="ARBA00023015"/>
    </source>
</evidence>
<organism evidence="5 6">
    <name type="scientific">Marinibaculum pumilum</name>
    <dbReference type="NCBI Taxonomy" id="1766165"/>
    <lineage>
        <taxon>Bacteria</taxon>
        <taxon>Pseudomonadati</taxon>
        <taxon>Pseudomonadota</taxon>
        <taxon>Alphaproteobacteria</taxon>
        <taxon>Rhodospirillales</taxon>
        <taxon>Rhodospirillaceae</taxon>
        <taxon>Marinibaculum</taxon>
    </lineage>
</organism>
<accession>A0ABV7L8H2</accession>
<dbReference type="SMART" id="SM00342">
    <property type="entry name" value="HTH_ARAC"/>
    <property type="match status" value="1"/>
</dbReference>
<dbReference type="Proteomes" id="UP001595528">
    <property type="component" value="Unassembled WGS sequence"/>
</dbReference>
<evidence type="ECO:0000256" key="2">
    <source>
        <dbReference type="ARBA" id="ARBA00023125"/>
    </source>
</evidence>